<feature type="active site" evidence="1">
    <location>
        <position position="48"/>
    </location>
</feature>
<dbReference type="GO" id="GO:0005737">
    <property type="term" value="C:cytoplasm"/>
    <property type="evidence" value="ECO:0007669"/>
    <property type="project" value="TreeGrafter"/>
</dbReference>
<protein>
    <submittedName>
        <fullName evidence="2">Phenazine biosynthesis protein</fullName>
    </submittedName>
</protein>
<dbReference type="NCBIfam" id="TIGR00654">
    <property type="entry name" value="PhzF_family"/>
    <property type="match status" value="1"/>
</dbReference>
<dbReference type="PIRSF" id="PIRSF016184">
    <property type="entry name" value="PhzC_PhzF"/>
    <property type="match status" value="1"/>
</dbReference>
<proteinExistence type="predicted"/>
<dbReference type="PANTHER" id="PTHR13774">
    <property type="entry name" value="PHENAZINE BIOSYNTHESIS PROTEIN"/>
    <property type="match status" value="1"/>
</dbReference>
<accession>A0AA40DIT6</accession>
<gene>
    <name evidence="2" type="ORF">B0H67DRAFT_558607</name>
</gene>
<comment type="caution">
    <text evidence="2">The sequence shown here is derived from an EMBL/GenBank/DDBJ whole genome shotgun (WGS) entry which is preliminary data.</text>
</comment>
<keyword evidence="3" id="KW-1185">Reference proteome</keyword>
<reference evidence="2" key="1">
    <citation type="submission" date="2023-06" db="EMBL/GenBank/DDBJ databases">
        <title>Genome-scale phylogeny and comparative genomics of the fungal order Sordariales.</title>
        <authorList>
            <consortium name="Lawrence Berkeley National Laboratory"/>
            <person name="Hensen N."/>
            <person name="Bonometti L."/>
            <person name="Westerberg I."/>
            <person name="Brannstrom I.O."/>
            <person name="Guillou S."/>
            <person name="Cros-Aarteil S."/>
            <person name="Calhoun S."/>
            <person name="Haridas S."/>
            <person name="Kuo A."/>
            <person name="Mondo S."/>
            <person name="Pangilinan J."/>
            <person name="Riley R."/>
            <person name="Labutti K."/>
            <person name="Andreopoulos B."/>
            <person name="Lipzen A."/>
            <person name="Chen C."/>
            <person name="Yanf M."/>
            <person name="Daum C."/>
            <person name="Ng V."/>
            <person name="Clum A."/>
            <person name="Steindorff A."/>
            <person name="Ohm R."/>
            <person name="Martin F."/>
            <person name="Silar P."/>
            <person name="Natvig D."/>
            <person name="Lalanne C."/>
            <person name="Gautier V."/>
            <person name="Ament-Velasquez S.L."/>
            <person name="Kruys A."/>
            <person name="Hutchinson M.I."/>
            <person name="Powell A.J."/>
            <person name="Barry K."/>
            <person name="Miller A.N."/>
            <person name="Grigoriev I.V."/>
            <person name="Debuchy R."/>
            <person name="Gladieux P."/>
            <person name="Thoren M.H."/>
            <person name="Johannesson H."/>
        </authorList>
    </citation>
    <scope>NUCLEOTIDE SEQUENCE</scope>
    <source>
        <strain evidence="2">SMH4607-1</strain>
    </source>
</reference>
<dbReference type="Proteomes" id="UP001172102">
    <property type="component" value="Unassembled WGS sequence"/>
</dbReference>
<dbReference type="InterPro" id="IPR003719">
    <property type="entry name" value="Phenazine_PhzF-like"/>
</dbReference>
<name>A0AA40DIT6_9PEZI</name>
<dbReference type="GO" id="GO:0016853">
    <property type="term" value="F:isomerase activity"/>
    <property type="evidence" value="ECO:0007669"/>
    <property type="project" value="TreeGrafter"/>
</dbReference>
<sequence>MHRIPFIVVDVFSATAFKGNPLAVVDTRDAQLTDTQMKLLTRQFNLSETTFFFPPESSGADFKLRSFLPDGREVFGAGHNILGVWWYLAHAQILDLSAPHRIDDETRGEEFTFHQELGGEVTPVKITRHKAIQVGHHRVMVSMRQAKPHAHAIHPDPAALALSIGLSAADIGFTPESELGVLAASLQPQVMSTSTTRHLLVPLSSIEALNLADVRRHKLLEQLKAVDDKAYGLFSFAPVPAAGNGNKTFQARFFSPSMSSEDPATGSAAGSLSAYLYEHGVLKLDSRNSGRITVYQGLRVGRECNIVVELTLRGNGDGTMEVDIIGTGVQVTNGRIVVPDDSTVF</sequence>
<evidence type="ECO:0000313" key="2">
    <source>
        <dbReference type="EMBL" id="KAK0702307.1"/>
    </source>
</evidence>
<dbReference type="AlphaFoldDB" id="A0AA40DIT6"/>
<evidence type="ECO:0000313" key="3">
    <source>
        <dbReference type="Proteomes" id="UP001172102"/>
    </source>
</evidence>
<dbReference type="EMBL" id="JAUKUA010000009">
    <property type="protein sequence ID" value="KAK0702307.1"/>
    <property type="molecule type" value="Genomic_DNA"/>
</dbReference>
<dbReference type="Pfam" id="PF02567">
    <property type="entry name" value="PhzC-PhzF"/>
    <property type="match status" value="1"/>
</dbReference>
<dbReference type="Gene3D" id="3.10.310.10">
    <property type="entry name" value="Diaminopimelate Epimerase, Chain A, domain 1"/>
    <property type="match status" value="2"/>
</dbReference>
<dbReference type="PANTHER" id="PTHR13774:SF32">
    <property type="entry name" value="ANTISENSE-ENHANCING SEQUENCE 1"/>
    <property type="match status" value="1"/>
</dbReference>
<evidence type="ECO:0000256" key="1">
    <source>
        <dbReference type="PIRSR" id="PIRSR016184-1"/>
    </source>
</evidence>
<organism evidence="2 3">
    <name type="scientific">Lasiosphaeris hirsuta</name>
    <dbReference type="NCBI Taxonomy" id="260670"/>
    <lineage>
        <taxon>Eukaryota</taxon>
        <taxon>Fungi</taxon>
        <taxon>Dikarya</taxon>
        <taxon>Ascomycota</taxon>
        <taxon>Pezizomycotina</taxon>
        <taxon>Sordariomycetes</taxon>
        <taxon>Sordariomycetidae</taxon>
        <taxon>Sordariales</taxon>
        <taxon>Lasiosphaeriaceae</taxon>
        <taxon>Lasiosphaeris</taxon>
    </lineage>
</organism>
<dbReference type="SUPFAM" id="SSF54506">
    <property type="entry name" value="Diaminopimelate epimerase-like"/>
    <property type="match status" value="1"/>
</dbReference>